<sequence>MRWKIVPLSAIALELLSWASLWSCESPAGMALTFGLAHAAAAGTAAWGALGPLSPQRRAASKPTGLFLFAAAFCLPFVGVPAVALCLMVPSQGPTGAPEHFRVIEEPAWPETGGPAEALDVLGNEPLAELRQSKSAERRLALLLSTRYLGGDSAVRLQGCALKDPSDEVRLLAYGFLEARERDLSARIQALTQSLERTQPELRGSLHLERAQYGWELVFLGFAQGELGTHVMHEARAHAQQAVRLLPERGAPCLLLARLLLHMGETEEASKALEEATRRGLAPEAVAPYAAEAAFRERRFNAVRTALASMGPLSGMRPRLERLEAFWR</sequence>
<evidence type="ECO:0000313" key="2">
    <source>
        <dbReference type="EMBL" id="EAU68087.1"/>
    </source>
</evidence>
<reference evidence="2 3" key="1">
    <citation type="submission" date="2006-04" db="EMBL/GenBank/DDBJ databases">
        <authorList>
            <person name="Nierman W.C."/>
        </authorList>
    </citation>
    <scope>NUCLEOTIDE SEQUENCE [LARGE SCALE GENOMIC DNA]</scope>
    <source>
        <strain evidence="2 3">DW4/3-1</strain>
    </source>
</reference>
<feature type="transmembrane region" description="Helical" evidence="1">
    <location>
        <begin position="65"/>
        <end position="90"/>
    </location>
</feature>
<comment type="caution">
    <text evidence="2">The sequence shown here is derived from an EMBL/GenBank/DDBJ whole genome shotgun (WGS) entry which is preliminary data.</text>
</comment>
<dbReference type="Gene3D" id="1.25.40.10">
    <property type="entry name" value="Tetratricopeptide repeat domain"/>
    <property type="match status" value="1"/>
</dbReference>
<dbReference type="InterPro" id="IPR011990">
    <property type="entry name" value="TPR-like_helical_dom_sf"/>
</dbReference>
<dbReference type="SUPFAM" id="SSF48452">
    <property type="entry name" value="TPR-like"/>
    <property type="match status" value="1"/>
</dbReference>
<dbReference type="EMBL" id="AAMD01000022">
    <property type="protein sequence ID" value="EAU68087.1"/>
    <property type="molecule type" value="Genomic_DNA"/>
</dbReference>
<keyword evidence="1" id="KW-0812">Transmembrane</keyword>
<organism evidence="2 3">
    <name type="scientific">Stigmatella aurantiaca (strain DW4/3-1)</name>
    <dbReference type="NCBI Taxonomy" id="378806"/>
    <lineage>
        <taxon>Bacteria</taxon>
        <taxon>Pseudomonadati</taxon>
        <taxon>Myxococcota</taxon>
        <taxon>Myxococcia</taxon>
        <taxon>Myxococcales</taxon>
        <taxon>Cystobacterineae</taxon>
        <taxon>Archangiaceae</taxon>
        <taxon>Stigmatella</taxon>
    </lineage>
</organism>
<proteinExistence type="predicted"/>
<dbReference type="Pfam" id="PF14559">
    <property type="entry name" value="TPR_19"/>
    <property type="match status" value="1"/>
</dbReference>
<accession>Q098C7</accession>
<name>Q098C7_STIAD</name>
<dbReference type="AlphaFoldDB" id="Q098C7"/>
<evidence type="ECO:0000313" key="3">
    <source>
        <dbReference type="Proteomes" id="UP000032702"/>
    </source>
</evidence>
<gene>
    <name evidence="2" type="ORF">STIAU_5074</name>
</gene>
<feature type="transmembrane region" description="Helical" evidence="1">
    <location>
        <begin position="31"/>
        <end position="53"/>
    </location>
</feature>
<keyword evidence="1" id="KW-1133">Transmembrane helix</keyword>
<protein>
    <submittedName>
        <fullName evidence="2">Uncharacterized protein</fullName>
    </submittedName>
</protein>
<evidence type="ECO:0000256" key="1">
    <source>
        <dbReference type="SAM" id="Phobius"/>
    </source>
</evidence>
<dbReference type="Proteomes" id="UP000032702">
    <property type="component" value="Unassembled WGS sequence"/>
</dbReference>
<keyword evidence="1" id="KW-0472">Membrane</keyword>